<dbReference type="InterPro" id="IPR008547">
    <property type="entry name" value="DUF829_TMEM53"/>
</dbReference>
<evidence type="ECO:0000313" key="1">
    <source>
        <dbReference type="EMBL" id="VFQ71069.1"/>
    </source>
</evidence>
<accession>A0A484L409</accession>
<keyword evidence="2" id="KW-1185">Reference proteome</keyword>
<name>A0A484L409_9ASTE</name>
<dbReference type="InterPro" id="IPR029058">
    <property type="entry name" value="AB_hydrolase_fold"/>
</dbReference>
<gene>
    <name evidence="1" type="ORF">CCAM_LOCUS12845</name>
</gene>
<dbReference type="OrthoDB" id="77878at2759"/>
<dbReference type="AlphaFoldDB" id="A0A484L409"/>
<evidence type="ECO:0000313" key="2">
    <source>
        <dbReference type="Proteomes" id="UP000595140"/>
    </source>
</evidence>
<dbReference type="EMBL" id="OOIL02000990">
    <property type="protein sequence ID" value="VFQ71069.1"/>
    <property type="molecule type" value="Genomic_DNA"/>
</dbReference>
<organism evidence="1 2">
    <name type="scientific">Cuscuta campestris</name>
    <dbReference type="NCBI Taxonomy" id="132261"/>
    <lineage>
        <taxon>Eukaryota</taxon>
        <taxon>Viridiplantae</taxon>
        <taxon>Streptophyta</taxon>
        <taxon>Embryophyta</taxon>
        <taxon>Tracheophyta</taxon>
        <taxon>Spermatophyta</taxon>
        <taxon>Magnoliopsida</taxon>
        <taxon>eudicotyledons</taxon>
        <taxon>Gunneridae</taxon>
        <taxon>Pentapetalae</taxon>
        <taxon>asterids</taxon>
        <taxon>lamiids</taxon>
        <taxon>Solanales</taxon>
        <taxon>Convolvulaceae</taxon>
        <taxon>Cuscuteae</taxon>
        <taxon>Cuscuta</taxon>
        <taxon>Cuscuta subgen. Grammica</taxon>
        <taxon>Cuscuta sect. Cleistogrammica</taxon>
    </lineage>
</organism>
<sequence>METTVRLFGSSNRPLSVALFLRTPSHSLSPKHISTIPHRFRPIPTSRLSLSIYNGKPWNALFSIPTFPHSPPMVSRSSLLNPIISSPIFARIFWGPRDKLFDWHFAPDGEKGRGIRCLGSNGPVVTVVLLGWLGAKPKHLRRYIELYKSMGIHSVTFVASVRDVLSFDLAGKLEERISSMASELASWLSQSEKDGRERVLIFHTFSNTGWLAYGAILDNWRNRKDVLDKIKGCVVDSGGDPHIDPKVWAAGFTAALLKKRSSFVLPGEVEHGSSKIQGKKPSLMETLLFDGFEKLFSFILNLPSENRRLAKIISTLVNEQPLCPQLYVYSTADTVIPFQSVEFFIDEQRKNGRDVLSFNFGTSPHVDHYRNFPSAYASLLQNFVEKCLVMVKETY</sequence>
<dbReference type="Pfam" id="PF05705">
    <property type="entry name" value="DUF829"/>
    <property type="match status" value="1"/>
</dbReference>
<dbReference type="SUPFAM" id="SSF53474">
    <property type="entry name" value="alpha/beta-Hydrolases"/>
    <property type="match status" value="1"/>
</dbReference>
<protein>
    <submittedName>
        <fullName evidence="1">Uncharacterized protein</fullName>
    </submittedName>
</protein>
<dbReference type="Proteomes" id="UP000595140">
    <property type="component" value="Unassembled WGS sequence"/>
</dbReference>
<reference evidence="1 2" key="1">
    <citation type="submission" date="2018-04" db="EMBL/GenBank/DDBJ databases">
        <authorList>
            <person name="Vogel A."/>
        </authorList>
    </citation>
    <scope>NUCLEOTIDE SEQUENCE [LARGE SCALE GENOMIC DNA]</scope>
</reference>
<proteinExistence type="predicted"/>
<dbReference type="PANTHER" id="PTHR12265">
    <property type="entry name" value="TRANSMEMBRANE PROTEIN 53"/>
    <property type="match status" value="1"/>
</dbReference>
<dbReference type="PANTHER" id="PTHR12265:SF11">
    <property type="entry name" value="ALPHA_BETA-HYDROLASES SUPERFAMILY PROTEIN"/>
    <property type="match status" value="1"/>
</dbReference>